<proteinExistence type="predicted"/>
<dbReference type="InterPro" id="IPR021739">
    <property type="entry name" value="SaV-like"/>
</dbReference>
<protein>
    <recommendedName>
        <fullName evidence="2">DUF3310 domain-containing protein</fullName>
    </recommendedName>
</protein>
<dbReference type="Pfam" id="PF11753">
    <property type="entry name" value="DUF3310"/>
    <property type="match status" value="1"/>
</dbReference>
<name>A0A0A0V2A7_9VIRU</name>
<evidence type="ECO:0000313" key="1">
    <source>
        <dbReference type="EMBL" id="AIW56788.1"/>
    </source>
</evidence>
<sequence>MFHPVNKPEHYNMGTVECIDYIKQVLGLEGFIAYCRGNAIKYQHRAAYKGKFLEDMQKHNWYSTKAAEAIEELNASKSITNP</sequence>
<reference evidence="1" key="1">
    <citation type="journal article" date="2014" name="Proc. Natl. Acad. Sci. U.S.A.">
        <title>Ribonucleotide reductases reveal novel viral diversity and predict biological and ecological features of unknown marine viruses.</title>
        <authorList>
            <person name="Sakowski E.G."/>
            <person name="Munsell E.V."/>
            <person name="Hyatt M."/>
            <person name="Kress W."/>
            <person name="Williamson S.J."/>
            <person name="Nasko D.J."/>
            <person name="Polson S.W."/>
            <person name="Wommack K.E."/>
        </authorList>
    </citation>
    <scope>NUCLEOTIDE SEQUENCE</scope>
</reference>
<dbReference type="EMBL" id="KM520335">
    <property type="protein sequence ID" value="AIW56788.1"/>
    <property type="molecule type" value="Genomic_DNA"/>
</dbReference>
<organism evidence="1">
    <name type="scientific">uncultured virus</name>
    <dbReference type="NCBI Taxonomy" id="340016"/>
    <lineage>
        <taxon>Viruses</taxon>
        <taxon>environmental samples</taxon>
    </lineage>
</organism>
<evidence type="ECO:0008006" key="2">
    <source>
        <dbReference type="Google" id="ProtNLM"/>
    </source>
</evidence>
<accession>A0A0A0V2A7</accession>